<dbReference type="RefSeq" id="WP_129938596.1">
    <property type="nucleotide sequence ID" value="NZ_JBFQXQ010000001.1"/>
</dbReference>
<name>A0ABV3UDQ3_9GAMM</name>
<evidence type="ECO:0000313" key="2">
    <source>
        <dbReference type="Proteomes" id="UP001558101"/>
    </source>
</evidence>
<dbReference type="EMBL" id="JBFQXQ010000001">
    <property type="protein sequence ID" value="MEX3170824.1"/>
    <property type="molecule type" value="Genomic_DNA"/>
</dbReference>
<organism evidence="1 2">
    <name type="scientific">Serratia quinivorans</name>
    <dbReference type="NCBI Taxonomy" id="137545"/>
    <lineage>
        <taxon>Bacteria</taxon>
        <taxon>Pseudomonadati</taxon>
        <taxon>Pseudomonadota</taxon>
        <taxon>Gammaproteobacteria</taxon>
        <taxon>Enterobacterales</taxon>
        <taxon>Yersiniaceae</taxon>
        <taxon>Serratia</taxon>
    </lineage>
</organism>
<keyword evidence="2" id="KW-1185">Reference proteome</keyword>
<protein>
    <submittedName>
        <fullName evidence="1">Helix-turn-helix transcriptional regulator</fullName>
    </submittedName>
</protein>
<dbReference type="Pfam" id="PF05930">
    <property type="entry name" value="Phage_AlpA"/>
    <property type="match status" value="1"/>
</dbReference>
<dbReference type="Proteomes" id="UP001558101">
    <property type="component" value="Unassembled WGS sequence"/>
</dbReference>
<evidence type="ECO:0000313" key="1">
    <source>
        <dbReference type="EMBL" id="MEX3170824.1"/>
    </source>
</evidence>
<gene>
    <name evidence="1" type="ORF">AB4M04_01835</name>
</gene>
<comment type="caution">
    <text evidence="1">The sequence shown here is derived from an EMBL/GenBank/DDBJ whole genome shotgun (WGS) entry which is preliminary data.</text>
</comment>
<dbReference type="InterPro" id="IPR010260">
    <property type="entry name" value="AlpA"/>
</dbReference>
<dbReference type="Gene3D" id="1.10.238.160">
    <property type="match status" value="1"/>
</dbReference>
<proteinExistence type="predicted"/>
<accession>A0ABV3UDQ3</accession>
<sequence length="69" mass="8144">MNTNTPSLLNDQLVDMAFITGFTQLTDKWFYKLIQLGEFPKPIKLGRSSRWLQSEVEAWVKERINQSRQ</sequence>
<reference evidence="1 2" key="1">
    <citation type="submission" date="2024-07" db="EMBL/GenBank/DDBJ databases">
        <title>Genomes of novel Serratia strains from suburban soil.</title>
        <authorList>
            <person name="Markert E.X."/>
            <person name="Severe K."/>
            <person name="Severe L."/>
            <person name="Twing K.I."/>
            <person name="Ward L.M."/>
        </authorList>
    </citation>
    <scope>NUCLEOTIDE SEQUENCE [LARGE SCALE GENOMIC DNA]</scope>
    <source>
        <strain evidence="1 2">3C-UT</strain>
    </source>
</reference>